<feature type="chain" id="PRO_5047507313" evidence="1">
    <location>
        <begin position="21"/>
        <end position="286"/>
    </location>
</feature>
<dbReference type="PANTHER" id="PTHR30535">
    <property type="entry name" value="VITAMIN B12-BINDING PROTEIN"/>
    <property type="match status" value="1"/>
</dbReference>
<dbReference type="InterPro" id="IPR002491">
    <property type="entry name" value="ABC_transptr_periplasmic_BD"/>
</dbReference>
<organism evidence="3 4">
    <name type="scientific">Pseudomonas neustonica</name>
    <dbReference type="NCBI Taxonomy" id="2487346"/>
    <lineage>
        <taxon>Bacteria</taxon>
        <taxon>Pseudomonadati</taxon>
        <taxon>Pseudomonadota</taxon>
        <taxon>Gammaproteobacteria</taxon>
        <taxon>Pseudomonadales</taxon>
        <taxon>Pseudomonadaceae</taxon>
        <taxon>Pseudomonas</taxon>
    </lineage>
</organism>
<gene>
    <name evidence="3" type="ORF">EF096_12565</name>
</gene>
<sequence length="286" mass="29522">MLNKLFVLCLLALLSGAATAQPLRLVAAGASITSVIQRLDLDSLLVGLDSTSAPLMAGRDLPNVGYQRQLSAEGILSLRPDVLLGSEEMGPPAVLAQLREAGVEVIVLNAQANLPTLYENIGAVGQRFSRGAQAEHLVSELKAQVAALPQAPAERPRALFLLSHSAGSLLVGGAGTAGDSLIELGGMYNPVAGQFSQYRSLSAEALLQLRPEWLITTSQSIDQAGGSEALLALQPALASTPAGHKGQLISVDGALLVGGFNPAVVDTLAQLRQAAAQSANMAQRAN</sequence>
<dbReference type="SUPFAM" id="SSF53807">
    <property type="entry name" value="Helical backbone' metal receptor"/>
    <property type="match status" value="1"/>
</dbReference>
<dbReference type="PROSITE" id="PS50983">
    <property type="entry name" value="FE_B12_PBP"/>
    <property type="match status" value="1"/>
</dbReference>
<dbReference type="Proteomes" id="UP000275199">
    <property type="component" value="Unassembled WGS sequence"/>
</dbReference>
<dbReference type="RefSeq" id="WP_123889973.1">
    <property type="nucleotide sequence ID" value="NZ_RKKU01000015.1"/>
</dbReference>
<feature type="signal peptide" evidence="1">
    <location>
        <begin position="1"/>
        <end position="20"/>
    </location>
</feature>
<comment type="caution">
    <text evidence="3">The sequence shown here is derived from an EMBL/GenBank/DDBJ whole genome shotgun (WGS) entry which is preliminary data.</text>
</comment>
<dbReference type="InterPro" id="IPR050902">
    <property type="entry name" value="ABC_Transporter_SBP"/>
</dbReference>
<dbReference type="Gene3D" id="3.40.50.1980">
    <property type="entry name" value="Nitrogenase molybdenum iron protein domain"/>
    <property type="match status" value="2"/>
</dbReference>
<keyword evidence="1" id="KW-0732">Signal</keyword>
<protein>
    <submittedName>
        <fullName evidence="3">Hemin ABC transporter substrate-binding protein</fullName>
    </submittedName>
</protein>
<dbReference type="PANTHER" id="PTHR30535:SF4">
    <property type="entry name" value="HEMIN-BINDING PERIPLASMIC PROTEIN HMUT"/>
    <property type="match status" value="1"/>
</dbReference>
<evidence type="ECO:0000256" key="1">
    <source>
        <dbReference type="SAM" id="SignalP"/>
    </source>
</evidence>
<name>A0ABX9XGK8_9PSED</name>
<keyword evidence="4" id="KW-1185">Reference proteome</keyword>
<proteinExistence type="predicted"/>
<dbReference type="EMBL" id="RKKU01000015">
    <property type="protein sequence ID" value="ROZ83678.1"/>
    <property type="molecule type" value="Genomic_DNA"/>
</dbReference>
<evidence type="ECO:0000313" key="3">
    <source>
        <dbReference type="EMBL" id="ROZ83678.1"/>
    </source>
</evidence>
<reference evidence="3 4" key="1">
    <citation type="submission" date="2018-11" db="EMBL/GenBank/DDBJ databases">
        <authorList>
            <person name="Jang G.I."/>
            <person name="Hwang C.Y."/>
        </authorList>
    </citation>
    <scope>NUCLEOTIDE SEQUENCE [LARGE SCALE GENOMIC DNA]</scope>
    <source>
        <strain evidence="3 4">SSM26</strain>
    </source>
</reference>
<evidence type="ECO:0000259" key="2">
    <source>
        <dbReference type="PROSITE" id="PS50983"/>
    </source>
</evidence>
<accession>A0ABX9XGK8</accession>
<dbReference type="Pfam" id="PF01497">
    <property type="entry name" value="Peripla_BP_2"/>
    <property type="match status" value="1"/>
</dbReference>
<feature type="domain" description="Fe/B12 periplasmic-binding" evidence="2">
    <location>
        <begin position="24"/>
        <end position="279"/>
    </location>
</feature>
<evidence type="ECO:0000313" key="4">
    <source>
        <dbReference type="Proteomes" id="UP000275199"/>
    </source>
</evidence>